<dbReference type="EMBL" id="AP022564">
    <property type="protein sequence ID" value="BBX24474.1"/>
    <property type="molecule type" value="Genomic_DNA"/>
</dbReference>
<dbReference type="AlphaFoldDB" id="A0AAD1I017"/>
<proteinExistence type="predicted"/>
<evidence type="ECO:0000313" key="2">
    <source>
        <dbReference type="Proteomes" id="UP000467636"/>
    </source>
</evidence>
<evidence type="ECO:0000313" key="1">
    <source>
        <dbReference type="EMBL" id="BBX24474.1"/>
    </source>
</evidence>
<gene>
    <name evidence="1" type="ORF">MTER_38850</name>
</gene>
<keyword evidence="2" id="KW-1185">Reference proteome</keyword>
<accession>A0AAD1I017</accession>
<protein>
    <submittedName>
        <fullName evidence="1">Uncharacterized protein</fullName>
    </submittedName>
</protein>
<reference evidence="1 2" key="1">
    <citation type="journal article" date="2019" name="Emerg. Microbes Infect.">
        <title>Comprehensive subspecies identification of 175 nontuberculous mycobacteria species based on 7547 genomic profiles.</title>
        <authorList>
            <person name="Matsumoto Y."/>
            <person name="Kinjo T."/>
            <person name="Motooka D."/>
            <person name="Nabeya D."/>
            <person name="Jung N."/>
            <person name="Uechi K."/>
            <person name="Horii T."/>
            <person name="Iida T."/>
            <person name="Fujita J."/>
            <person name="Nakamura S."/>
        </authorList>
    </citation>
    <scope>NUCLEOTIDE SEQUENCE [LARGE SCALE GENOMIC DNA]</scope>
    <source>
        <strain evidence="1 2">JCM 12143</strain>
    </source>
</reference>
<organism evidence="1 2">
    <name type="scientific">Mycolicibacter terrae</name>
    <dbReference type="NCBI Taxonomy" id="1788"/>
    <lineage>
        <taxon>Bacteria</taxon>
        <taxon>Bacillati</taxon>
        <taxon>Actinomycetota</taxon>
        <taxon>Actinomycetes</taxon>
        <taxon>Mycobacteriales</taxon>
        <taxon>Mycobacteriaceae</taxon>
        <taxon>Mycolicibacter</taxon>
    </lineage>
</organism>
<name>A0AAD1I017_9MYCO</name>
<dbReference type="RefSeq" id="WP_162291741.1">
    <property type="nucleotide sequence ID" value="NZ_AP022564.1"/>
</dbReference>
<dbReference type="Proteomes" id="UP000467636">
    <property type="component" value="Chromosome"/>
</dbReference>
<sequence length="54" mass="6518">MKTTQRNLRRLLLKRIINCWISVSPLSPAPVRRVLRAYRSRLLRWRFLLASELV</sequence>